<organism evidence="2">
    <name type="scientific">marine sediment metagenome</name>
    <dbReference type="NCBI Taxonomy" id="412755"/>
    <lineage>
        <taxon>unclassified sequences</taxon>
        <taxon>metagenomes</taxon>
        <taxon>ecological metagenomes</taxon>
    </lineage>
</organism>
<feature type="non-terminal residue" evidence="2">
    <location>
        <position position="1"/>
    </location>
</feature>
<dbReference type="InterPro" id="IPR011050">
    <property type="entry name" value="Pectin_lyase_fold/virulence"/>
</dbReference>
<sequence length="132" mass="14942">GNYPYGIILEDSTFTNICENQITGLRGISLKRSCYNNISDNILIGQGSSFNYGYLGLDLMENSSYNLITDNIFRNLRTCINSRTSNYNVIRGNILTFYYSGVGIYMHSGSYNKITTNIVSNVIPEYSNSYYI</sequence>
<evidence type="ECO:0000259" key="1">
    <source>
        <dbReference type="Pfam" id="PF05048"/>
    </source>
</evidence>
<feature type="domain" description="Periplasmic copper-binding protein NosD beta helix" evidence="1">
    <location>
        <begin position="2"/>
        <end position="122"/>
    </location>
</feature>
<dbReference type="SUPFAM" id="SSF51126">
    <property type="entry name" value="Pectin lyase-like"/>
    <property type="match status" value="1"/>
</dbReference>
<proteinExistence type="predicted"/>
<dbReference type="InterPro" id="IPR012334">
    <property type="entry name" value="Pectin_lyas_fold"/>
</dbReference>
<evidence type="ECO:0000313" key="2">
    <source>
        <dbReference type="EMBL" id="GAG66749.1"/>
    </source>
</evidence>
<reference evidence="2" key="1">
    <citation type="journal article" date="2014" name="Front. Microbiol.">
        <title>High frequency of phylogenetically diverse reductive dehalogenase-homologous genes in deep subseafloor sedimentary metagenomes.</title>
        <authorList>
            <person name="Kawai M."/>
            <person name="Futagami T."/>
            <person name="Toyoda A."/>
            <person name="Takaki Y."/>
            <person name="Nishi S."/>
            <person name="Hori S."/>
            <person name="Arai W."/>
            <person name="Tsubouchi T."/>
            <person name="Morono Y."/>
            <person name="Uchiyama I."/>
            <person name="Ito T."/>
            <person name="Fujiyama A."/>
            <person name="Inagaki F."/>
            <person name="Takami H."/>
        </authorList>
    </citation>
    <scope>NUCLEOTIDE SEQUENCE</scope>
    <source>
        <strain evidence="2">Expedition CK06-06</strain>
    </source>
</reference>
<accession>X0ZBZ6</accession>
<dbReference type="Pfam" id="PF05048">
    <property type="entry name" value="NosD"/>
    <property type="match status" value="1"/>
</dbReference>
<gene>
    <name evidence="2" type="ORF">S01H4_18041</name>
</gene>
<comment type="caution">
    <text evidence="2">The sequence shown here is derived from an EMBL/GenBank/DDBJ whole genome shotgun (WGS) entry which is preliminary data.</text>
</comment>
<name>X0ZBZ6_9ZZZZ</name>
<dbReference type="EMBL" id="BART01007980">
    <property type="protein sequence ID" value="GAG66749.1"/>
    <property type="molecule type" value="Genomic_DNA"/>
</dbReference>
<dbReference type="Gene3D" id="2.160.20.10">
    <property type="entry name" value="Single-stranded right-handed beta-helix, Pectin lyase-like"/>
    <property type="match status" value="1"/>
</dbReference>
<dbReference type="InterPro" id="IPR007742">
    <property type="entry name" value="NosD_dom"/>
</dbReference>
<dbReference type="AlphaFoldDB" id="X0ZBZ6"/>
<protein>
    <recommendedName>
        <fullName evidence="1">Periplasmic copper-binding protein NosD beta helix domain-containing protein</fullName>
    </recommendedName>
</protein>